<dbReference type="AlphaFoldDB" id="A0A133K9W3"/>
<dbReference type="PANTHER" id="PTHR10515">
    <property type="entry name" value="THYMIDINE PHOSPHORYLASE"/>
    <property type="match status" value="1"/>
</dbReference>
<dbReference type="PATRIC" id="fig|1398.22.peg.3856"/>
<comment type="catalytic activity">
    <reaction evidence="12">
        <text>uridine + phosphate = alpha-D-ribose 1-phosphate + uracil</text>
        <dbReference type="Rhea" id="RHEA:24388"/>
        <dbReference type="ChEBI" id="CHEBI:16704"/>
        <dbReference type="ChEBI" id="CHEBI:17568"/>
        <dbReference type="ChEBI" id="CHEBI:43474"/>
        <dbReference type="ChEBI" id="CHEBI:57720"/>
        <dbReference type="EC" id="2.4.2.2"/>
    </reaction>
</comment>
<evidence type="ECO:0000259" key="14">
    <source>
        <dbReference type="SMART" id="SM00941"/>
    </source>
</evidence>
<evidence type="ECO:0000256" key="13">
    <source>
        <dbReference type="ARBA" id="ARBA00048525"/>
    </source>
</evidence>
<dbReference type="InterPro" id="IPR018090">
    <property type="entry name" value="Pyrmidine_PPas_bac/euk"/>
</dbReference>
<comment type="catalytic activity">
    <reaction evidence="13">
        <text>thymidine + phosphate = 2-deoxy-alpha-D-ribose 1-phosphate + thymine</text>
        <dbReference type="Rhea" id="RHEA:16037"/>
        <dbReference type="ChEBI" id="CHEBI:17748"/>
        <dbReference type="ChEBI" id="CHEBI:17821"/>
        <dbReference type="ChEBI" id="CHEBI:43474"/>
        <dbReference type="ChEBI" id="CHEBI:57259"/>
        <dbReference type="EC" id="2.4.2.2"/>
    </reaction>
</comment>
<comment type="cofactor">
    <cofactor evidence="2">
        <name>K(+)</name>
        <dbReference type="ChEBI" id="CHEBI:29103"/>
    </cofactor>
</comment>
<keyword evidence="10" id="KW-0479">Metal-binding</keyword>
<feature type="domain" description="Pyrimidine nucleoside phosphorylase C-terminal" evidence="14">
    <location>
        <begin position="345"/>
        <end position="418"/>
    </location>
</feature>
<dbReference type="Gene3D" id="3.40.1030.10">
    <property type="entry name" value="Nucleoside phosphorylase/phosphoribosyltransferase catalytic domain"/>
    <property type="match status" value="1"/>
</dbReference>
<dbReference type="SUPFAM" id="SSF47648">
    <property type="entry name" value="Nucleoside phosphorylase/phosphoribosyltransferase N-terminal domain"/>
    <property type="match status" value="1"/>
</dbReference>
<dbReference type="InterPro" id="IPR013102">
    <property type="entry name" value="PYNP_C"/>
</dbReference>
<evidence type="ECO:0000256" key="9">
    <source>
        <dbReference type="ARBA" id="ARBA00022679"/>
    </source>
</evidence>
<dbReference type="InterPro" id="IPR036320">
    <property type="entry name" value="Glycosyl_Trfase_fam3_N_dom_sf"/>
</dbReference>
<dbReference type="Pfam" id="PF02885">
    <property type="entry name" value="Glycos_trans_3N"/>
    <property type="match status" value="1"/>
</dbReference>
<evidence type="ECO:0000313" key="15">
    <source>
        <dbReference type="EMBL" id="KWZ76320.1"/>
    </source>
</evidence>
<dbReference type="GO" id="GO:0006206">
    <property type="term" value="P:pyrimidine nucleobase metabolic process"/>
    <property type="evidence" value="ECO:0007669"/>
    <property type="project" value="InterPro"/>
</dbReference>
<dbReference type="InterPro" id="IPR017459">
    <property type="entry name" value="Glycosyl_Trfase_fam3_N_dom"/>
</dbReference>
<keyword evidence="8" id="KW-0328">Glycosyltransferase</keyword>
<evidence type="ECO:0000256" key="8">
    <source>
        <dbReference type="ARBA" id="ARBA00022676"/>
    </source>
</evidence>
<dbReference type="NCBIfam" id="NF004747">
    <property type="entry name" value="PRK06078.1"/>
    <property type="match status" value="1"/>
</dbReference>
<comment type="subunit">
    <text evidence="5">Homodimer.</text>
</comment>
<dbReference type="InterPro" id="IPR017872">
    <property type="entry name" value="Pyrmidine_PPase_CS"/>
</dbReference>
<dbReference type="FunFam" id="1.20.970.10:FF:000002">
    <property type="entry name" value="Pyrimidine-nucleoside phosphorylase"/>
    <property type="match status" value="1"/>
</dbReference>
<dbReference type="PIRSF" id="PIRSF000478">
    <property type="entry name" value="TP_PyNP"/>
    <property type="match status" value="1"/>
</dbReference>
<evidence type="ECO:0000256" key="5">
    <source>
        <dbReference type="ARBA" id="ARBA00011738"/>
    </source>
</evidence>
<dbReference type="FunFam" id="3.40.1030.10:FF:000003">
    <property type="entry name" value="Pyrimidine-nucleoside phosphorylase"/>
    <property type="match status" value="1"/>
</dbReference>
<keyword evidence="11" id="KW-0630">Potassium</keyword>
<dbReference type="InterPro" id="IPR000312">
    <property type="entry name" value="Glycosyl_Trfase_fam3"/>
</dbReference>
<dbReference type="Pfam" id="PF00591">
    <property type="entry name" value="Glycos_transf_3"/>
    <property type="match status" value="1"/>
</dbReference>
<comment type="similarity">
    <text evidence="4">Belongs to the thymidine/pyrimidine-nucleoside phosphorylase family.</text>
</comment>
<dbReference type="PROSITE" id="PS00647">
    <property type="entry name" value="THYMID_PHOSPHORYLASE"/>
    <property type="match status" value="1"/>
</dbReference>
<dbReference type="GO" id="GO:0006213">
    <property type="term" value="P:pyrimidine nucleoside metabolic process"/>
    <property type="evidence" value="ECO:0007669"/>
    <property type="project" value="InterPro"/>
</dbReference>
<dbReference type="InterPro" id="IPR000053">
    <property type="entry name" value="Thymidine/pyrmidine_PPase"/>
</dbReference>
<dbReference type="GO" id="GO:0009032">
    <property type="term" value="F:thymidine phosphorylase activity"/>
    <property type="evidence" value="ECO:0007669"/>
    <property type="project" value="TreeGrafter"/>
</dbReference>
<reference evidence="16" key="1">
    <citation type="submission" date="2016-01" db="EMBL/GenBank/DDBJ databases">
        <authorList>
            <person name="Mitreva M."/>
            <person name="Pepin K.H."/>
            <person name="Mihindukulasuriya K.A."/>
            <person name="Fulton R."/>
            <person name="Fronick C."/>
            <person name="O'Laughlin M."/>
            <person name="Miner T."/>
            <person name="Herter B."/>
            <person name="Rosa B.A."/>
            <person name="Cordes M."/>
            <person name="Tomlinson C."/>
            <person name="Wollam A."/>
            <person name="Palsikar V.B."/>
            <person name="Mardis E.R."/>
            <person name="Wilson R.K."/>
        </authorList>
    </citation>
    <scope>NUCLEOTIDE SEQUENCE [LARGE SCALE GENOMIC DNA]</scope>
    <source>
        <strain evidence="16">GED7749B</strain>
    </source>
</reference>
<dbReference type="RefSeq" id="WP_061087300.1">
    <property type="nucleotide sequence ID" value="NZ_CP017888.1"/>
</dbReference>
<name>A0A133K9W3_HEYCO</name>
<dbReference type="GO" id="GO:0004645">
    <property type="term" value="F:1,4-alpha-oligoglucan phosphorylase activity"/>
    <property type="evidence" value="ECO:0007669"/>
    <property type="project" value="InterPro"/>
</dbReference>
<proteinExistence type="inferred from homology"/>
<dbReference type="GeneID" id="93258429"/>
<dbReference type="NCBIfam" id="TIGR02644">
    <property type="entry name" value="Y_phosphoryl"/>
    <property type="match status" value="1"/>
</dbReference>
<dbReference type="EC" id="2.4.2.2" evidence="6"/>
<comment type="catalytic activity">
    <reaction evidence="1">
        <text>2'-deoxyuridine + phosphate = 2-deoxy-alpha-D-ribose 1-phosphate + uracil</text>
        <dbReference type="Rhea" id="RHEA:22824"/>
        <dbReference type="ChEBI" id="CHEBI:16450"/>
        <dbReference type="ChEBI" id="CHEBI:17568"/>
        <dbReference type="ChEBI" id="CHEBI:43474"/>
        <dbReference type="ChEBI" id="CHEBI:57259"/>
        <dbReference type="EC" id="2.4.2.2"/>
    </reaction>
</comment>
<evidence type="ECO:0000256" key="2">
    <source>
        <dbReference type="ARBA" id="ARBA00001958"/>
    </source>
</evidence>
<evidence type="ECO:0000256" key="3">
    <source>
        <dbReference type="ARBA" id="ARBA00003877"/>
    </source>
</evidence>
<accession>A0A133K9W3</accession>
<dbReference type="PANTHER" id="PTHR10515:SF0">
    <property type="entry name" value="THYMIDINE PHOSPHORYLASE"/>
    <property type="match status" value="1"/>
</dbReference>
<evidence type="ECO:0000256" key="4">
    <source>
        <dbReference type="ARBA" id="ARBA00006915"/>
    </source>
</evidence>
<sequence>MRMIDIIEKKRNGGELATEEINFFVKGYTEGTIPDYQASALAMAIYFKDMSDREIADLTMAMVHSGETLDLSAIHGIKVDKHSTGGVGDTTTLVLAPLVAALGVPVAKMSGRGLGHTGGTIDKLESIQGFHVEITTDQFIDLVNREKVAVIGQTADLAPADKKLYALRDVTATVDSIPLIASSIMSKKIAAGADAIVLDVTTGAGAFMKKEEDAIRLAETMVRIGNHVGRKTMAVISDMSQPLGYAIGNALEVKEAIDTLKGEGPDDLTELVLALGSQMVVLAGKATTLEEARKMLKEAIANGAGLEKFKKFVANQGGDPSVIDHPEKLPQAKYAIDLPAKTSGYVSKMVADQIGVAAMMLGAGRATKEDKIDFAVGIVLRKKVGDRVEAGEPLATIYANREAVEEVKEKIYDNITISDHGEEPKLIHKIITE</sequence>
<dbReference type="SUPFAM" id="SSF54680">
    <property type="entry name" value="Pyrimidine nucleoside phosphorylase C-terminal domain"/>
    <property type="match status" value="1"/>
</dbReference>
<dbReference type="InterPro" id="IPR036566">
    <property type="entry name" value="PYNP-like_C_sf"/>
</dbReference>
<dbReference type="SMART" id="SM00941">
    <property type="entry name" value="PYNP_C"/>
    <property type="match status" value="1"/>
</dbReference>
<gene>
    <name evidence="15" type="ORF">HMPREF3213_03852</name>
</gene>
<evidence type="ECO:0000256" key="7">
    <source>
        <dbReference type="ARBA" id="ARBA00014680"/>
    </source>
</evidence>
<dbReference type="Proteomes" id="UP000070376">
    <property type="component" value="Unassembled WGS sequence"/>
</dbReference>
<evidence type="ECO:0000313" key="16">
    <source>
        <dbReference type="Proteomes" id="UP000070376"/>
    </source>
</evidence>
<dbReference type="Pfam" id="PF07831">
    <property type="entry name" value="PYNP_C"/>
    <property type="match status" value="1"/>
</dbReference>
<evidence type="ECO:0000256" key="12">
    <source>
        <dbReference type="ARBA" id="ARBA00048453"/>
    </source>
</evidence>
<dbReference type="NCBIfam" id="NF004490">
    <property type="entry name" value="PRK05820.1"/>
    <property type="match status" value="1"/>
</dbReference>
<protein>
    <recommendedName>
        <fullName evidence="7">Pyrimidine-nucleoside phosphorylase</fullName>
        <ecNumber evidence="6">2.4.2.2</ecNumber>
    </recommendedName>
</protein>
<dbReference type="Gene3D" id="1.20.970.10">
    <property type="entry name" value="Transferase, Pyrimidine Nucleoside Phosphorylase, Chain C"/>
    <property type="match status" value="1"/>
</dbReference>
<dbReference type="GO" id="GO:0005829">
    <property type="term" value="C:cytosol"/>
    <property type="evidence" value="ECO:0007669"/>
    <property type="project" value="TreeGrafter"/>
</dbReference>
<keyword evidence="9" id="KW-0808">Transferase</keyword>
<organism evidence="15 16">
    <name type="scientific">Heyndrickxia coagulans</name>
    <name type="common">Weizmannia coagulans</name>
    <dbReference type="NCBI Taxonomy" id="1398"/>
    <lineage>
        <taxon>Bacteria</taxon>
        <taxon>Bacillati</taxon>
        <taxon>Bacillota</taxon>
        <taxon>Bacilli</taxon>
        <taxon>Bacillales</taxon>
        <taxon>Bacillaceae</taxon>
        <taxon>Heyndrickxia</taxon>
    </lineage>
</organism>
<dbReference type="EMBL" id="LRPN01000209">
    <property type="protein sequence ID" value="KWZ76320.1"/>
    <property type="molecule type" value="Genomic_DNA"/>
</dbReference>
<evidence type="ECO:0000256" key="6">
    <source>
        <dbReference type="ARBA" id="ARBA00011889"/>
    </source>
</evidence>
<evidence type="ECO:0000256" key="11">
    <source>
        <dbReference type="ARBA" id="ARBA00022958"/>
    </source>
</evidence>
<dbReference type="InterPro" id="IPR035902">
    <property type="entry name" value="Nuc_phospho_transferase"/>
</dbReference>
<dbReference type="GO" id="GO:0046872">
    <property type="term" value="F:metal ion binding"/>
    <property type="evidence" value="ECO:0007669"/>
    <property type="project" value="UniProtKB-KW"/>
</dbReference>
<comment type="caution">
    <text evidence="15">The sequence shown here is derived from an EMBL/GenBank/DDBJ whole genome shotgun (WGS) entry which is preliminary data.</text>
</comment>
<dbReference type="Gene3D" id="3.90.1170.30">
    <property type="entry name" value="Pyrimidine nucleoside phosphorylase-like, C-terminal domain"/>
    <property type="match status" value="1"/>
</dbReference>
<dbReference type="SUPFAM" id="SSF52418">
    <property type="entry name" value="Nucleoside phosphorylase/phosphoribosyltransferase catalytic domain"/>
    <property type="match status" value="1"/>
</dbReference>
<comment type="function">
    <text evidence="3">Catalyzes phosphorolysis of the pyrimidine nucleosides uridine, thymidine and 2'-deoxyuridine with the formation of the corresponding pyrimidine base and ribose-1-phosphate.</text>
</comment>
<evidence type="ECO:0000256" key="10">
    <source>
        <dbReference type="ARBA" id="ARBA00022723"/>
    </source>
</evidence>
<evidence type="ECO:0000256" key="1">
    <source>
        <dbReference type="ARBA" id="ARBA00001066"/>
    </source>
</evidence>